<feature type="compositionally biased region" description="Polar residues" evidence="1">
    <location>
        <begin position="76"/>
        <end position="86"/>
    </location>
</feature>
<evidence type="ECO:0000256" key="1">
    <source>
        <dbReference type="SAM" id="MobiDB-lite"/>
    </source>
</evidence>
<reference evidence="2" key="2">
    <citation type="journal article" date="2020" name="Nat. Commun.">
        <title>Large-scale genome sequencing of mycorrhizal fungi provides insights into the early evolution of symbiotic traits.</title>
        <authorList>
            <person name="Miyauchi S."/>
            <person name="Kiss E."/>
            <person name="Kuo A."/>
            <person name="Drula E."/>
            <person name="Kohler A."/>
            <person name="Sanchez-Garcia M."/>
            <person name="Morin E."/>
            <person name="Andreopoulos B."/>
            <person name="Barry K.W."/>
            <person name="Bonito G."/>
            <person name="Buee M."/>
            <person name="Carver A."/>
            <person name="Chen C."/>
            <person name="Cichocki N."/>
            <person name="Clum A."/>
            <person name="Culley D."/>
            <person name="Crous P.W."/>
            <person name="Fauchery L."/>
            <person name="Girlanda M."/>
            <person name="Hayes R.D."/>
            <person name="Keri Z."/>
            <person name="LaButti K."/>
            <person name="Lipzen A."/>
            <person name="Lombard V."/>
            <person name="Magnuson J."/>
            <person name="Maillard F."/>
            <person name="Murat C."/>
            <person name="Nolan M."/>
            <person name="Ohm R.A."/>
            <person name="Pangilinan J."/>
            <person name="Pereira M.F."/>
            <person name="Perotto S."/>
            <person name="Peter M."/>
            <person name="Pfister S."/>
            <person name="Riley R."/>
            <person name="Sitrit Y."/>
            <person name="Stielow J.B."/>
            <person name="Szollosi G."/>
            <person name="Zifcakova L."/>
            <person name="Stursova M."/>
            <person name="Spatafora J.W."/>
            <person name="Tedersoo L."/>
            <person name="Vaario L.M."/>
            <person name="Yamada A."/>
            <person name="Yan M."/>
            <person name="Wang P."/>
            <person name="Xu J."/>
            <person name="Bruns T."/>
            <person name="Baldrian P."/>
            <person name="Vilgalys R."/>
            <person name="Dunand C."/>
            <person name="Henrissat B."/>
            <person name="Grigoriev I.V."/>
            <person name="Hibbett D."/>
            <person name="Nagy L.G."/>
            <person name="Martin F.M."/>
        </authorList>
    </citation>
    <scope>NUCLEOTIDE SEQUENCE</scope>
    <source>
        <strain evidence="2">BED1</strain>
    </source>
</reference>
<protein>
    <submittedName>
        <fullName evidence="2">Uncharacterized protein</fullName>
    </submittedName>
</protein>
<dbReference type="EMBL" id="WHUW01000010">
    <property type="protein sequence ID" value="KAF8441662.1"/>
    <property type="molecule type" value="Genomic_DNA"/>
</dbReference>
<keyword evidence="3" id="KW-1185">Reference proteome</keyword>
<name>A0AAD4GGT1_BOLED</name>
<organism evidence="2 3">
    <name type="scientific">Boletus edulis BED1</name>
    <dbReference type="NCBI Taxonomy" id="1328754"/>
    <lineage>
        <taxon>Eukaryota</taxon>
        <taxon>Fungi</taxon>
        <taxon>Dikarya</taxon>
        <taxon>Basidiomycota</taxon>
        <taxon>Agaricomycotina</taxon>
        <taxon>Agaricomycetes</taxon>
        <taxon>Agaricomycetidae</taxon>
        <taxon>Boletales</taxon>
        <taxon>Boletineae</taxon>
        <taxon>Boletaceae</taxon>
        <taxon>Boletoideae</taxon>
        <taxon>Boletus</taxon>
    </lineage>
</organism>
<accession>A0AAD4GGT1</accession>
<feature type="region of interest" description="Disordered" evidence="1">
    <location>
        <begin position="70"/>
        <end position="103"/>
    </location>
</feature>
<sequence>MTSRRKTHVMSKIQDILNRIFFSTTSDLLPRELEPFGPLQTHLPRRRPLFIILNLHPLLGDCIPAFSGHEDDDSLSGMSSRKATGSHSRELSNKRVRQRTGRCTQSNRIPYKRCLPSPGPLSTMQLVRRCCLPMLWQQPQLKSVDVPRTPDAKEDSSSGVASHFVAAPNLCPVTRLLIWSLMQRWRPGVLRRHRYRGISVVQPSSRESSSLVVRLSSQKREWLSLVMGKEAMKPNFKYISRRL</sequence>
<proteinExistence type="predicted"/>
<dbReference type="AlphaFoldDB" id="A0AAD4GGT1"/>
<dbReference type="Proteomes" id="UP001194468">
    <property type="component" value="Unassembled WGS sequence"/>
</dbReference>
<evidence type="ECO:0000313" key="3">
    <source>
        <dbReference type="Proteomes" id="UP001194468"/>
    </source>
</evidence>
<gene>
    <name evidence="2" type="ORF">L210DRAFT_2085537</name>
</gene>
<reference evidence="2" key="1">
    <citation type="submission" date="2019-10" db="EMBL/GenBank/DDBJ databases">
        <authorList>
            <consortium name="DOE Joint Genome Institute"/>
            <person name="Kuo A."/>
            <person name="Miyauchi S."/>
            <person name="Kiss E."/>
            <person name="Drula E."/>
            <person name="Kohler A."/>
            <person name="Sanchez-Garcia M."/>
            <person name="Andreopoulos B."/>
            <person name="Barry K.W."/>
            <person name="Bonito G."/>
            <person name="Buee M."/>
            <person name="Carver A."/>
            <person name="Chen C."/>
            <person name="Cichocki N."/>
            <person name="Clum A."/>
            <person name="Culley D."/>
            <person name="Crous P.W."/>
            <person name="Fauchery L."/>
            <person name="Girlanda M."/>
            <person name="Hayes R."/>
            <person name="Keri Z."/>
            <person name="LaButti K."/>
            <person name="Lipzen A."/>
            <person name="Lombard V."/>
            <person name="Magnuson J."/>
            <person name="Maillard F."/>
            <person name="Morin E."/>
            <person name="Murat C."/>
            <person name="Nolan M."/>
            <person name="Ohm R."/>
            <person name="Pangilinan J."/>
            <person name="Pereira M."/>
            <person name="Perotto S."/>
            <person name="Peter M."/>
            <person name="Riley R."/>
            <person name="Sitrit Y."/>
            <person name="Stielow B."/>
            <person name="Szollosi G."/>
            <person name="Zifcakova L."/>
            <person name="Stursova M."/>
            <person name="Spatafora J.W."/>
            <person name="Tedersoo L."/>
            <person name="Vaario L.-M."/>
            <person name="Yamada A."/>
            <person name="Yan M."/>
            <person name="Wang P."/>
            <person name="Xu J."/>
            <person name="Bruns T."/>
            <person name="Baldrian P."/>
            <person name="Vilgalys R."/>
            <person name="Henrissat B."/>
            <person name="Grigoriev I.V."/>
            <person name="Hibbett D."/>
            <person name="Nagy L.G."/>
            <person name="Martin F.M."/>
        </authorList>
    </citation>
    <scope>NUCLEOTIDE SEQUENCE</scope>
    <source>
        <strain evidence="2">BED1</strain>
    </source>
</reference>
<evidence type="ECO:0000313" key="2">
    <source>
        <dbReference type="EMBL" id="KAF8441662.1"/>
    </source>
</evidence>
<comment type="caution">
    <text evidence="2">The sequence shown here is derived from an EMBL/GenBank/DDBJ whole genome shotgun (WGS) entry which is preliminary data.</text>
</comment>